<dbReference type="Pfam" id="PF00152">
    <property type="entry name" value="tRNA-synt_2"/>
    <property type="match status" value="1"/>
</dbReference>
<dbReference type="GO" id="GO:0140096">
    <property type="term" value="F:catalytic activity, acting on a protein"/>
    <property type="evidence" value="ECO:0007669"/>
    <property type="project" value="UniProtKB-ARBA"/>
</dbReference>
<dbReference type="GO" id="GO:0006422">
    <property type="term" value="P:aspartyl-tRNA aminoacylation"/>
    <property type="evidence" value="ECO:0007669"/>
    <property type="project" value="UniProtKB-UniRule"/>
</dbReference>
<evidence type="ECO:0000256" key="7">
    <source>
        <dbReference type="ARBA" id="ARBA00022917"/>
    </source>
</evidence>
<comment type="similarity">
    <text evidence="2 9">Belongs to the class-II aminoacyl-tRNA synthetase family. Type 2 subfamily.</text>
</comment>
<keyword evidence="4 9" id="KW-0436">Ligase</keyword>
<evidence type="ECO:0000256" key="3">
    <source>
        <dbReference type="ARBA" id="ARBA00022490"/>
    </source>
</evidence>
<dbReference type="NCBIfam" id="NF003483">
    <property type="entry name" value="PRK05159.1"/>
    <property type="match status" value="1"/>
</dbReference>
<dbReference type="InterPro" id="IPR045864">
    <property type="entry name" value="aa-tRNA-synth_II/BPL/LPL"/>
</dbReference>
<accession>A0A096B0F7</accession>
<dbReference type="EMBL" id="ADLO01000125">
    <property type="protein sequence ID" value="KGF52466.1"/>
    <property type="molecule type" value="Genomic_DNA"/>
</dbReference>
<dbReference type="HAMAP" id="MF_02075">
    <property type="entry name" value="Asp_tRNA_synth_type2"/>
    <property type="match status" value="1"/>
</dbReference>
<dbReference type="GO" id="GO:0050560">
    <property type="term" value="F:aspartate-tRNA(Asn) ligase activity"/>
    <property type="evidence" value="ECO:0007669"/>
    <property type="project" value="UniProtKB-EC"/>
</dbReference>
<evidence type="ECO:0000313" key="12">
    <source>
        <dbReference type="Proteomes" id="UP000029585"/>
    </source>
</evidence>
<gene>
    <name evidence="9" type="primary">aspS</name>
    <name evidence="11" type="ORF">HMPREF9460_04004</name>
</gene>
<evidence type="ECO:0000256" key="2">
    <source>
        <dbReference type="ARBA" id="ARBA00005312"/>
    </source>
</evidence>
<feature type="binding site" evidence="9">
    <location>
        <position position="162"/>
    </location>
    <ligand>
        <name>L-aspartate</name>
        <dbReference type="ChEBI" id="CHEBI:29991"/>
    </ligand>
</feature>
<dbReference type="GO" id="GO:0017101">
    <property type="term" value="C:aminoacyl-tRNA synthetase multienzyme complex"/>
    <property type="evidence" value="ECO:0007669"/>
    <property type="project" value="TreeGrafter"/>
</dbReference>
<dbReference type="GO" id="GO:0005829">
    <property type="term" value="C:cytosol"/>
    <property type="evidence" value="ECO:0007669"/>
    <property type="project" value="TreeGrafter"/>
</dbReference>
<evidence type="ECO:0000256" key="8">
    <source>
        <dbReference type="ARBA" id="ARBA00023146"/>
    </source>
</evidence>
<dbReference type="NCBIfam" id="TIGR00458">
    <property type="entry name" value="aspS_nondisc"/>
    <property type="match status" value="1"/>
</dbReference>
<dbReference type="InterPro" id="IPR004523">
    <property type="entry name" value="Asp-tRNA_synthase_2"/>
</dbReference>
<dbReference type="RefSeq" id="WP_044943534.1">
    <property type="nucleotide sequence ID" value="NZ_KN174169.1"/>
</dbReference>
<keyword evidence="7 9" id="KW-0648">Protein biosynthesis</keyword>
<dbReference type="GO" id="GO:0004815">
    <property type="term" value="F:aspartate-tRNA ligase activity"/>
    <property type="evidence" value="ECO:0007669"/>
    <property type="project" value="UniProtKB-UniRule"/>
</dbReference>
<dbReference type="Pfam" id="PF01336">
    <property type="entry name" value="tRNA_anti-codon"/>
    <property type="match status" value="1"/>
</dbReference>
<keyword evidence="8 9" id="KW-0030">Aminoacyl-tRNA synthetase</keyword>
<dbReference type="GO" id="GO:0016740">
    <property type="term" value="F:transferase activity"/>
    <property type="evidence" value="ECO:0007669"/>
    <property type="project" value="UniProtKB-ARBA"/>
</dbReference>
<dbReference type="HOGENOM" id="CLU_004553_2_1_9"/>
<feature type="binding site" evidence="9">
    <location>
        <begin position="400"/>
        <end position="403"/>
    </location>
    <ligand>
        <name>ATP</name>
        <dbReference type="ChEBI" id="CHEBI:30616"/>
    </ligand>
</feature>
<dbReference type="InterPro" id="IPR012340">
    <property type="entry name" value="NA-bd_OB-fold"/>
</dbReference>
<feature type="binding site" evidence="9">
    <location>
        <position position="352"/>
    </location>
    <ligand>
        <name>ATP</name>
        <dbReference type="ChEBI" id="CHEBI:30616"/>
    </ligand>
</feature>
<dbReference type="EC" id="6.1.1.23" evidence="9"/>
<reference evidence="11 12" key="1">
    <citation type="submission" date="2011-08" db="EMBL/GenBank/DDBJ databases">
        <title>The Genome Sequence of Clostridium orbiscindens 1_3_50AFAA.</title>
        <authorList>
            <consortium name="The Broad Institute Genome Sequencing Platform"/>
            <person name="Earl A."/>
            <person name="Ward D."/>
            <person name="Feldgarden M."/>
            <person name="Gevers D."/>
            <person name="Daigneault M."/>
            <person name="Strauss J."/>
            <person name="Allen-Vercoe E."/>
            <person name="Young S.K."/>
            <person name="Zeng Q."/>
            <person name="Gargeya S."/>
            <person name="Fitzgerald M."/>
            <person name="Haas B."/>
            <person name="Abouelleil A."/>
            <person name="Alvarado L."/>
            <person name="Arachchi H.M."/>
            <person name="Berlin A."/>
            <person name="Brown A."/>
            <person name="Chapman S.B."/>
            <person name="Chen Z."/>
            <person name="Dunbar C."/>
            <person name="Freedman E."/>
            <person name="Gearin G."/>
            <person name="Gellesch M."/>
            <person name="Goldberg J."/>
            <person name="Griggs A."/>
            <person name="Gujja S."/>
            <person name="Heiman D."/>
            <person name="Howarth C."/>
            <person name="Larson L."/>
            <person name="Lui A."/>
            <person name="MacDonald P.J.P."/>
            <person name="Montmayeur A."/>
            <person name="Murphy C."/>
            <person name="Neiman D."/>
            <person name="Pearson M."/>
            <person name="Priest M."/>
            <person name="Roberts A."/>
            <person name="Saif S."/>
            <person name="Shea T."/>
            <person name="Shenoy N."/>
            <person name="Sisk P."/>
            <person name="Stolte C."/>
            <person name="Sykes S."/>
            <person name="Wortman J."/>
            <person name="Nusbaum C."/>
            <person name="Birren B."/>
        </authorList>
    </citation>
    <scope>NUCLEOTIDE SEQUENCE [LARGE SCALE GENOMIC DNA]</scope>
    <source>
        <strain evidence="11 12">1_3_50AFAA</strain>
    </source>
</reference>
<comment type="subcellular location">
    <subcellularLocation>
        <location evidence="1 9">Cytoplasm</location>
    </subcellularLocation>
</comment>
<dbReference type="Gene3D" id="2.40.50.140">
    <property type="entry name" value="Nucleic acid-binding proteins"/>
    <property type="match status" value="1"/>
</dbReference>
<dbReference type="InterPro" id="IPR004364">
    <property type="entry name" value="Aa-tRNA-synt_II"/>
</dbReference>
<dbReference type="InterPro" id="IPR002312">
    <property type="entry name" value="Asp/Asn-tRNA-synth_IIb"/>
</dbReference>
<evidence type="ECO:0000256" key="4">
    <source>
        <dbReference type="ARBA" id="ARBA00022598"/>
    </source>
</evidence>
<comment type="function">
    <text evidence="9">Aspartyl-tRNA synthetase with relaxed tRNA specificity since it is able to aspartylate not only its cognate tRNA(Asp) but also tRNA(Asn). Reaction proceeds in two steps: L-aspartate is first activated by ATP to form Asp-AMP and then transferred to the acceptor end of tRNA(Asp/Asn).</text>
</comment>
<protein>
    <recommendedName>
        <fullName evidence="9">Aspartate--tRNA(Asp/Asn) ligase</fullName>
        <ecNumber evidence="9">6.1.1.23</ecNumber>
    </recommendedName>
    <alternativeName>
        <fullName evidence="9">Aspartyl-tRNA synthetase</fullName>
        <shortName evidence="9">AspRS</shortName>
    </alternativeName>
    <alternativeName>
        <fullName evidence="9">Non-discriminating aspartyl-tRNA synthetase</fullName>
        <shortName evidence="9">ND-AspRS</shortName>
    </alternativeName>
</protein>
<sequence length="429" mass="48087">MDVPATKCDAAVVGRNNRAVTLHGMVHALRDLGGVTFLTLRTREGLVQCVCPRRPEGVREECAVSVSGVLRPEPRAPGGAELAETRFTVLSRPAAPPPVPLSKKSSVSLDTELSLRPVTLRAPRARAVFRIQAAVCRAFREFLQGEGFTEIHTPKLGRAGAEGGSSQFRVDYFGRKAVLAQSPQLYKQVMVGVFERVYEIGPVFRAEKHATQRHLNEYTSLDLEMGFLHSFTDLMALEQGFLRRLVALLRQEYAGELALLGAELPDAEHIPAVRFDEAKRLAAEAYGYAIREPYDLEPEEEQHIGRYAKEVWGSDFVFVTHYPGRKRPFYTMDDPEDPRYTLSFDLLFRGMEITTGGQRIHNYDQQVEKLKALGMEPEDFSGYLLFHKHGAPPHGGLGIGLERLTMQLCGLDNIRRASLFPRDRTRLEP</sequence>
<dbReference type="GO" id="GO:0003723">
    <property type="term" value="F:RNA binding"/>
    <property type="evidence" value="ECO:0007669"/>
    <property type="project" value="TreeGrafter"/>
</dbReference>
<evidence type="ECO:0000256" key="1">
    <source>
        <dbReference type="ARBA" id="ARBA00004496"/>
    </source>
</evidence>
<organism evidence="11 12">
    <name type="scientific">Flavonifractor plautii 1_3_50AFAA</name>
    <dbReference type="NCBI Taxonomy" id="742738"/>
    <lineage>
        <taxon>Bacteria</taxon>
        <taxon>Bacillati</taxon>
        <taxon>Bacillota</taxon>
        <taxon>Clostridia</taxon>
        <taxon>Eubacteriales</taxon>
        <taxon>Oscillospiraceae</taxon>
        <taxon>Flavonifractor</taxon>
    </lineage>
</organism>
<dbReference type="PANTHER" id="PTHR43450">
    <property type="entry name" value="ASPARTYL-TRNA SYNTHETASE"/>
    <property type="match status" value="1"/>
</dbReference>
<dbReference type="CDD" id="cd00776">
    <property type="entry name" value="AsxRS_core"/>
    <property type="match status" value="1"/>
</dbReference>
<dbReference type="SUPFAM" id="SSF55681">
    <property type="entry name" value="Class II aaRS and biotin synthetases"/>
    <property type="match status" value="1"/>
</dbReference>
<comment type="subunit">
    <text evidence="9">Homodimer.</text>
</comment>
<dbReference type="eggNOG" id="COG0017">
    <property type="taxonomic scope" value="Bacteria"/>
</dbReference>
<comment type="caution">
    <text evidence="11">The sequence shown here is derived from an EMBL/GenBank/DDBJ whole genome shotgun (WGS) entry which is preliminary data.</text>
</comment>
<keyword evidence="12" id="KW-1185">Reference proteome</keyword>
<evidence type="ECO:0000256" key="5">
    <source>
        <dbReference type="ARBA" id="ARBA00022741"/>
    </source>
</evidence>
<feature type="region of interest" description="Aspartate" evidence="9">
    <location>
        <begin position="184"/>
        <end position="187"/>
    </location>
</feature>
<feature type="binding site" evidence="9">
    <location>
        <position position="205"/>
    </location>
    <ligand>
        <name>L-aspartate</name>
        <dbReference type="ChEBI" id="CHEBI:29991"/>
    </ligand>
</feature>
<keyword evidence="6 9" id="KW-0067">ATP-binding</keyword>
<feature type="binding site" evidence="9">
    <location>
        <position position="359"/>
    </location>
    <ligand>
        <name>L-aspartate</name>
        <dbReference type="ChEBI" id="CHEBI:29991"/>
    </ligand>
</feature>
<proteinExistence type="inferred from homology"/>
<feature type="binding site" evidence="9">
    <location>
        <position position="355"/>
    </location>
    <ligand>
        <name>L-aspartate</name>
        <dbReference type="ChEBI" id="CHEBI:29991"/>
    </ligand>
</feature>
<feature type="binding site" evidence="9">
    <location>
        <begin position="213"/>
        <end position="215"/>
    </location>
    <ligand>
        <name>ATP</name>
        <dbReference type="ChEBI" id="CHEBI:30616"/>
    </ligand>
</feature>
<comment type="catalytic activity">
    <reaction evidence="9">
        <text>tRNA(Asx) + L-aspartate + ATP = L-aspartyl-tRNA(Asx) + AMP + diphosphate</text>
        <dbReference type="Rhea" id="RHEA:18349"/>
        <dbReference type="Rhea" id="RHEA-COMP:9710"/>
        <dbReference type="Rhea" id="RHEA-COMP:9711"/>
        <dbReference type="ChEBI" id="CHEBI:29991"/>
        <dbReference type="ChEBI" id="CHEBI:30616"/>
        <dbReference type="ChEBI" id="CHEBI:33019"/>
        <dbReference type="ChEBI" id="CHEBI:78442"/>
        <dbReference type="ChEBI" id="CHEBI:78516"/>
        <dbReference type="ChEBI" id="CHEBI:456215"/>
        <dbReference type="EC" id="6.1.1.23"/>
    </reaction>
</comment>
<evidence type="ECO:0000256" key="6">
    <source>
        <dbReference type="ARBA" id="ARBA00022840"/>
    </source>
</evidence>
<feature type="site" description="Important for tRNA non-discrimination" evidence="9">
    <location>
        <position position="77"/>
    </location>
</feature>
<dbReference type="SUPFAM" id="SSF50249">
    <property type="entry name" value="Nucleic acid-binding proteins"/>
    <property type="match status" value="1"/>
</dbReference>
<evidence type="ECO:0000313" key="11">
    <source>
        <dbReference type="EMBL" id="KGF52466.1"/>
    </source>
</evidence>
<keyword evidence="5 9" id="KW-0547">Nucleotide-binding</keyword>
<feature type="binding site" evidence="9">
    <location>
        <begin position="205"/>
        <end position="207"/>
    </location>
    <ligand>
        <name>ATP</name>
        <dbReference type="ChEBI" id="CHEBI:30616"/>
    </ligand>
</feature>
<dbReference type="Gene3D" id="3.30.930.10">
    <property type="entry name" value="Bira Bifunctional Protein, Domain 2"/>
    <property type="match status" value="1"/>
</dbReference>
<dbReference type="PANTHER" id="PTHR43450:SF1">
    <property type="entry name" value="ASPARTATE--TRNA LIGASE, CYTOPLASMIC"/>
    <property type="match status" value="1"/>
</dbReference>
<name>A0A096B0F7_FLAPL</name>
<dbReference type="PRINTS" id="PR01042">
    <property type="entry name" value="TRNASYNTHASP"/>
</dbReference>
<dbReference type="InterPro" id="IPR004365">
    <property type="entry name" value="NA-bd_OB_tRNA"/>
</dbReference>
<dbReference type="PATRIC" id="fig|742738.3.peg.4123"/>
<dbReference type="AlphaFoldDB" id="A0A096B0F7"/>
<keyword evidence="3 9" id="KW-0963">Cytoplasm</keyword>
<dbReference type="GO" id="GO:0005524">
    <property type="term" value="F:ATP binding"/>
    <property type="evidence" value="ECO:0007669"/>
    <property type="project" value="UniProtKB-UniRule"/>
</dbReference>
<evidence type="ECO:0000259" key="10">
    <source>
        <dbReference type="PROSITE" id="PS50862"/>
    </source>
</evidence>
<dbReference type="Proteomes" id="UP000029585">
    <property type="component" value="Unassembled WGS sequence"/>
</dbReference>
<dbReference type="PROSITE" id="PS50862">
    <property type="entry name" value="AA_TRNA_LIGASE_II"/>
    <property type="match status" value="1"/>
</dbReference>
<dbReference type="FunFam" id="3.30.930.10:FF:000038">
    <property type="entry name" value="Aspartate--tRNA ligase"/>
    <property type="match status" value="1"/>
</dbReference>
<feature type="domain" description="Aminoacyl-transfer RNA synthetases class-II family profile" evidence="10">
    <location>
        <begin position="129"/>
        <end position="429"/>
    </location>
</feature>
<dbReference type="InterPro" id="IPR006195">
    <property type="entry name" value="aa-tRNA-synth_II"/>
</dbReference>
<evidence type="ECO:0000256" key="9">
    <source>
        <dbReference type="HAMAP-Rule" id="MF_02075"/>
    </source>
</evidence>